<dbReference type="InterPro" id="IPR001567">
    <property type="entry name" value="Pept_M3A_M3B_dom"/>
</dbReference>
<evidence type="ECO:0000256" key="4">
    <source>
        <dbReference type="ARBA" id="ARBA00022801"/>
    </source>
</evidence>
<comment type="catalytic activity">
    <reaction evidence="7">
        <text>Hydrolysis of oligopeptides, with broad specificity. Gly or Ala commonly occur as P1 or P1' residues, but more distant residues are also important, as is shown by the fact that Z-Gly-Pro-Gly-|-Gly-Pro-Ala is cleaved, but not Z-(Gly)(5).</text>
        <dbReference type="EC" id="3.4.24.70"/>
    </reaction>
</comment>
<dbReference type="PANTHER" id="PTHR43660:SF1">
    <property type="entry name" value="DIPEPTIDYL CARBOXYPEPTIDASE"/>
    <property type="match status" value="1"/>
</dbReference>
<dbReference type="GO" id="GO:0006508">
    <property type="term" value="P:proteolysis"/>
    <property type="evidence" value="ECO:0007669"/>
    <property type="project" value="UniProtKB-KW"/>
</dbReference>
<feature type="domain" description="Peptidase M3A/M3B catalytic" evidence="11">
    <location>
        <begin position="228"/>
        <end position="700"/>
    </location>
</feature>
<dbReference type="RefSeq" id="WP_185674419.1">
    <property type="nucleotide sequence ID" value="NZ_JACHVB010000013.1"/>
</dbReference>
<dbReference type="Gene3D" id="1.10.1370.40">
    <property type="match status" value="1"/>
</dbReference>
<dbReference type="GO" id="GO:0046872">
    <property type="term" value="F:metal ion binding"/>
    <property type="evidence" value="ECO:0007669"/>
    <property type="project" value="UniProtKB-UniRule"/>
</dbReference>
<evidence type="ECO:0000256" key="10">
    <source>
        <dbReference type="SAM" id="MobiDB-lite"/>
    </source>
</evidence>
<reference evidence="13 14" key="1">
    <citation type="submission" date="2020-07" db="EMBL/GenBank/DDBJ databases">
        <authorList>
            <person name="Feng X."/>
        </authorList>
    </citation>
    <scope>NUCLEOTIDE SEQUENCE [LARGE SCALE GENOMIC DNA]</scope>
    <source>
        <strain evidence="13 14">JCM31066</strain>
    </source>
</reference>
<dbReference type="GO" id="GO:0005829">
    <property type="term" value="C:cytosol"/>
    <property type="evidence" value="ECO:0007669"/>
    <property type="project" value="UniProtKB-ARBA"/>
</dbReference>
<name>A0A842HCZ3_9BACT</name>
<evidence type="ECO:0000256" key="1">
    <source>
        <dbReference type="ARBA" id="ARBA00006040"/>
    </source>
</evidence>
<proteinExistence type="inferred from homology"/>
<keyword evidence="14" id="KW-1185">Reference proteome</keyword>
<feature type="domain" description="Oligopeptidase A N-terminal" evidence="12">
    <location>
        <begin position="48"/>
        <end position="149"/>
    </location>
</feature>
<dbReference type="SUPFAM" id="SSF55486">
    <property type="entry name" value="Metalloproteases ('zincins'), catalytic domain"/>
    <property type="match status" value="1"/>
</dbReference>
<sequence length="710" mass="80158">MKHPFLADTFIIPWHLLTPARIQPDIELALERAQQKLDAIADTPLDAVTFDNTLLALEEATEELTRGWGSVGHLDSVSNSPALREAYNAMLPKVSEFTTRISLNDKLWQVLKAFAETAEAKALTGTRKRLLEETLEDFKGSGADLLPEKKKLLEGINAELSRLTQKYGENVLDSTNAWELLIEDESRLAGLPQSAKDAARESAKAKGHGTDEKPVWRFTQHMPSLLPVMKYADDEALRKQVWEGSTGIGQQAPHDNTDLVWKILEKRQEKAELLGKANFADLVLERRMAKTGAAALAFTDDLHERIKDAFAAEVAELETFKAEQTGTPRDHLQPWEVAYWSEKLRKHRYALDEEELRPYFPIHRVVEGMYTLVERIFGVKIVQRPTRFVDEAGAEQRFDEGTPSPDHVVAEVWHPDVKFYDLLDADGTHLGSFYADWYPRESKRGGAWMNYLRTGGPRPDGSTAPHIGLMCGNLNPPVGGKPALMNHRDVETIFHEFGHLLHHLLGKVEIKSLNGVNVAWDFVELPSQIMENWCWEKEALDLFAKHVDTGEPLPAALLDKMLAARNFEQATMTMRQLSFGKMDLDLHTGIKDHAGRDLDAWVDESLEGYRAPLKTKAPGIVRRFTHLFSDPTGYAAGYYSYKWAEVLDADAFTRFKAEGVLNPATGKDFREKILQKGNSEPPEKLFRDFMGRDPDLNSLLIRAGLRLEQH</sequence>
<dbReference type="FunFam" id="3.40.390.10:FF:000009">
    <property type="entry name" value="Oligopeptidase A"/>
    <property type="match status" value="1"/>
</dbReference>
<dbReference type="PANTHER" id="PTHR43660">
    <property type="entry name" value="DIPEPTIDYL CARBOXYPEPTIDASE"/>
    <property type="match status" value="1"/>
</dbReference>
<dbReference type="AlphaFoldDB" id="A0A842HCZ3"/>
<dbReference type="InterPro" id="IPR045666">
    <property type="entry name" value="OpdA_N"/>
</dbReference>
<evidence type="ECO:0000256" key="9">
    <source>
        <dbReference type="RuleBase" id="RU003435"/>
    </source>
</evidence>
<dbReference type="CDD" id="cd06456">
    <property type="entry name" value="M3A_DCP"/>
    <property type="match status" value="1"/>
</dbReference>
<gene>
    <name evidence="13" type="ORF">H5P28_03990</name>
</gene>
<comment type="cofactor">
    <cofactor evidence="9">
        <name>Zn(2+)</name>
        <dbReference type="ChEBI" id="CHEBI:29105"/>
    </cofactor>
    <text evidence="9">Binds 1 zinc ion.</text>
</comment>
<dbReference type="Pfam" id="PF19310">
    <property type="entry name" value="TOP_N"/>
    <property type="match status" value="1"/>
</dbReference>
<dbReference type="InterPro" id="IPR045090">
    <property type="entry name" value="Pept_M3A_M3B"/>
</dbReference>
<dbReference type="EC" id="3.4.24.70" evidence="8"/>
<dbReference type="Gene3D" id="1.10.1370.10">
    <property type="entry name" value="Neurolysin, domain 3"/>
    <property type="match status" value="1"/>
</dbReference>
<dbReference type="Gene3D" id="3.40.390.10">
    <property type="entry name" value="Collagenase (Catalytic Domain)"/>
    <property type="match status" value="1"/>
</dbReference>
<evidence type="ECO:0000259" key="12">
    <source>
        <dbReference type="Pfam" id="PF19310"/>
    </source>
</evidence>
<evidence type="ECO:0000313" key="13">
    <source>
        <dbReference type="EMBL" id="MBC2593414.1"/>
    </source>
</evidence>
<dbReference type="Proteomes" id="UP000546464">
    <property type="component" value="Unassembled WGS sequence"/>
</dbReference>
<evidence type="ECO:0000256" key="2">
    <source>
        <dbReference type="ARBA" id="ARBA00022670"/>
    </source>
</evidence>
<protein>
    <recommendedName>
        <fullName evidence="8">oligopeptidase A</fullName>
        <ecNumber evidence="8">3.4.24.70</ecNumber>
    </recommendedName>
</protein>
<keyword evidence="4 9" id="KW-0378">Hydrolase</keyword>
<keyword evidence="2 9" id="KW-0645">Protease</keyword>
<dbReference type="InterPro" id="IPR024077">
    <property type="entry name" value="Neurolysin/TOP_dom2"/>
</dbReference>
<accession>A0A842HCZ3</accession>
<evidence type="ECO:0000256" key="8">
    <source>
        <dbReference type="ARBA" id="ARBA00026100"/>
    </source>
</evidence>
<evidence type="ECO:0000256" key="3">
    <source>
        <dbReference type="ARBA" id="ARBA00022723"/>
    </source>
</evidence>
<keyword evidence="3 9" id="KW-0479">Metal-binding</keyword>
<evidence type="ECO:0000256" key="5">
    <source>
        <dbReference type="ARBA" id="ARBA00022833"/>
    </source>
</evidence>
<dbReference type="InterPro" id="IPR024079">
    <property type="entry name" value="MetalloPept_cat_dom_sf"/>
</dbReference>
<evidence type="ECO:0000256" key="7">
    <source>
        <dbReference type="ARBA" id="ARBA00024603"/>
    </source>
</evidence>
<feature type="compositionally biased region" description="Basic and acidic residues" evidence="10">
    <location>
        <begin position="197"/>
        <end position="211"/>
    </location>
</feature>
<evidence type="ECO:0000313" key="14">
    <source>
        <dbReference type="Proteomes" id="UP000546464"/>
    </source>
</evidence>
<evidence type="ECO:0000256" key="6">
    <source>
        <dbReference type="ARBA" id="ARBA00023049"/>
    </source>
</evidence>
<keyword evidence="5 9" id="KW-0862">Zinc</keyword>
<comment type="similarity">
    <text evidence="1 9">Belongs to the peptidase M3 family.</text>
</comment>
<comment type="caution">
    <text evidence="13">The sequence shown here is derived from an EMBL/GenBank/DDBJ whole genome shotgun (WGS) entry which is preliminary data.</text>
</comment>
<evidence type="ECO:0000259" key="11">
    <source>
        <dbReference type="Pfam" id="PF01432"/>
    </source>
</evidence>
<dbReference type="Pfam" id="PF01432">
    <property type="entry name" value="Peptidase_M3"/>
    <property type="match status" value="1"/>
</dbReference>
<keyword evidence="6 9" id="KW-0482">Metalloprotease</keyword>
<feature type="region of interest" description="Disordered" evidence="10">
    <location>
        <begin position="192"/>
        <end position="211"/>
    </location>
</feature>
<dbReference type="GO" id="GO:0004222">
    <property type="term" value="F:metalloendopeptidase activity"/>
    <property type="evidence" value="ECO:0007669"/>
    <property type="project" value="UniProtKB-EC"/>
</dbReference>
<organism evidence="13 14">
    <name type="scientific">Ruficoccus amylovorans</name>
    <dbReference type="NCBI Taxonomy" id="1804625"/>
    <lineage>
        <taxon>Bacteria</taxon>
        <taxon>Pseudomonadati</taxon>
        <taxon>Verrucomicrobiota</taxon>
        <taxon>Opitutia</taxon>
        <taxon>Puniceicoccales</taxon>
        <taxon>Cerasicoccaceae</taxon>
        <taxon>Ruficoccus</taxon>
    </lineage>
</organism>
<dbReference type="InterPro" id="IPR034005">
    <property type="entry name" value="M3A_DCP"/>
</dbReference>
<dbReference type="EMBL" id="JACHVB010000013">
    <property type="protein sequence ID" value="MBC2593414.1"/>
    <property type="molecule type" value="Genomic_DNA"/>
</dbReference>